<dbReference type="Proteomes" id="UP001203297">
    <property type="component" value="Unassembled WGS sequence"/>
</dbReference>
<proteinExistence type="inferred from homology"/>
<dbReference type="Pfam" id="PF03227">
    <property type="entry name" value="GILT"/>
    <property type="match status" value="1"/>
</dbReference>
<dbReference type="PANTHER" id="PTHR13234">
    <property type="entry name" value="GAMMA-INTERFERON INDUCIBLE LYSOSOMAL THIOL REDUCTASE GILT"/>
    <property type="match status" value="1"/>
</dbReference>
<keyword evidence="4" id="KW-0732">Signal</keyword>
<comment type="caution">
    <text evidence="6">The sequence shown here is derived from an EMBL/GenBank/DDBJ whole genome shotgun (WGS) entry which is preliminary data.</text>
</comment>
<dbReference type="InterPro" id="IPR004911">
    <property type="entry name" value="Interferon-induced_GILT"/>
</dbReference>
<accession>A0AAD4MC07</accession>
<evidence type="ECO:0000313" key="7">
    <source>
        <dbReference type="Proteomes" id="UP001203297"/>
    </source>
</evidence>
<comment type="subcellular location">
    <subcellularLocation>
        <location evidence="1">Secreted</location>
    </subcellularLocation>
</comment>
<dbReference type="EMBL" id="WTXG01000002">
    <property type="protein sequence ID" value="KAI0307104.1"/>
    <property type="molecule type" value="Genomic_DNA"/>
</dbReference>
<evidence type="ECO:0000313" key="6">
    <source>
        <dbReference type="EMBL" id="KAI0307104.1"/>
    </source>
</evidence>
<name>A0AAD4MC07_9AGAM</name>
<evidence type="ECO:0000256" key="1">
    <source>
        <dbReference type="ARBA" id="ARBA00004613"/>
    </source>
</evidence>
<evidence type="ECO:0000256" key="5">
    <source>
        <dbReference type="ARBA" id="ARBA00023180"/>
    </source>
</evidence>
<keyword evidence="3" id="KW-0964">Secreted</keyword>
<reference evidence="6" key="1">
    <citation type="journal article" date="2022" name="New Phytol.">
        <title>Evolutionary transition to the ectomycorrhizal habit in the genomes of a hyperdiverse lineage of mushroom-forming fungi.</title>
        <authorList>
            <person name="Looney B."/>
            <person name="Miyauchi S."/>
            <person name="Morin E."/>
            <person name="Drula E."/>
            <person name="Courty P.E."/>
            <person name="Kohler A."/>
            <person name="Kuo A."/>
            <person name="LaButti K."/>
            <person name="Pangilinan J."/>
            <person name="Lipzen A."/>
            <person name="Riley R."/>
            <person name="Andreopoulos W."/>
            <person name="He G."/>
            <person name="Johnson J."/>
            <person name="Nolan M."/>
            <person name="Tritt A."/>
            <person name="Barry K.W."/>
            <person name="Grigoriev I.V."/>
            <person name="Nagy L.G."/>
            <person name="Hibbett D."/>
            <person name="Henrissat B."/>
            <person name="Matheny P.B."/>
            <person name="Labbe J."/>
            <person name="Martin F.M."/>
        </authorList>
    </citation>
    <scope>NUCLEOTIDE SEQUENCE</scope>
    <source>
        <strain evidence="6">BPL690</strain>
    </source>
</reference>
<comment type="similarity">
    <text evidence="2">Belongs to the GILT family.</text>
</comment>
<organism evidence="6 7">
    <name type="scientific">Multifurca ochricompacta</name>
    <dbReference type="NCBI Taxonomy" id="376703"/>
    <lineage>
        <taxon>Eukaryota</taxon>
        <taxon>Fungi</taxon>
        <taxon>Dikarya</taxon>
        <taxon>Basidiomycota</taxon>
        <taxon>Agaricomycotina</taxon>
        <taxon>Agaricomycetes</taxon>
        <taxon>Russulales</taxon>
        <taxon>Russulaceae</taxon>
        <taxon>Multifurca</taxon>
    </lineage>
</organism>
<evidence type="ECO:0000256" key="2">
    <source>
        <dbReference type="ARBA" id="ARBA00005679"/>
    </source>
</evidence>
<evidence type="ECO:0000256" key="3">
    <source>
        <dbReference type="ARBA" id="ARBA00022525"/>
    </source>
</evidence>
<gene>
    <name evidence="6" type="ORF">B0F90DRAFT_1622366</name>
</gene>
<sequence>LPLTNRVPVTLGVMSRCPDALLCETLFDKVIPRVANKIDLSLAYVARHVYPLNLPYQPRELTLYNRPNSSEPEFGVTCMHGRDECAGNVQQLCVAKYTPVNTWWEFVMCQNYEGRDKIGRSDVALKCARTVKIDWEGGQVGRCAGLDGSGTGKEGVQLLQESIKVIESLQITKSCTIVINGEKVCVHDGIWKDCENGHEVKDFVKQIEAEYQKLNGNAMVSNK</sequence>
<keyword evidence="7" id="KW-1185">Reference proteome</keyword>
<dbReference type="GO" id="GO:0005576">
    <property type="term" value="C:extracellular region"/>
    <property type="evidence" value="ECO:0007669"/>
    <property type="project" value="UniProtKB-SubCell"/>
</dbReference>
<protein>
    <submittedName>
        <fullName evidence="6">Uncharacterized protein</fullName>
    </submittedName>
</protein>
<dbReference type="AlphaFoldDB" id="A0AAD4MC07"/>
<keyword evidence="5" id="KW-0325">Glycoprotein</keyword>
<dbReference type="GO" id="GO:0016671">
    <property type="term" value="F:oxidoreductase activity, acting on a sulfur group of donors, disulfide as acceptor"/>
    <property type="evidence" value="ECO:0007669"/>
    <property type="project" value="InterPro"/>
</dbReference>
<feature type="non-terminal residue" evidence="6">
    <location>
        <position position="223"/>
    </location>
</feature>
<evidence type="ECO:0000256" key="4">
    <source>
        <dbReference type="ARBA" id="ARBA00022729"/>
    </source>
</evidence>
<dbReference type="PANTHER" id="PTHR13234:SF8">
    <property type="entry name" value="GAMMA-INTERFERON-INDUCIBLE LYSOSOMAL THIOL REDUCTASE"/>
    <property type="match status" value="1"/>
</dbReference>